<evidence type="ECO:0000313" key="2">
    <source>
        <dbReference type="EMBL" id="CAB4783876.1"/>
    </source>
</evidence>
<dbReference type="AlphaFoldDB" id="A0A6J6YH06"/>
<dbReference type="EMBL" id="CAFBLJ010000058">
    <property type="protein sequence ID" value="CAB4873757.1"/>
    <property type="molecule type" value="Genomic_DNA"/>
</dbReference>
<organism evidence="3">
    <name type="scientific">freshwater metagenome</name>
    <dbReference type="NCBI Taxonomy" id="449393"/>
    <lineage>
        <taxon>unclassified sequences</taxon>
        <taxon>metagenomes</taxon>
        <taxon>ecological metagenomes</taxon>
    </lineage>
</organism>
<protein>
    <submittedName>
        <fullName evidence="3">Unannotated protein</fullName>
    </submittedName>
</protein>
<dbReference type="EMBL" id="CAFBMF010000138">
    <property type="protein sequence ID" value="CAB4911622.1"/>
    <property type="molecule type" value="Genomic_DNA"/>
</dbReference>
<dbReference type="EMBL" id="CAFBPS010000036">
    <property type="protein sequence ID" value="CAB5027254.1"/>
    <property type="molecule type" value="Genomic_DNA"/>
</dbReference>
<proteinExistence type="predicted"/>
<dbReference type="EMBL" id="CAFAAL010000093">
    <property type="protein sequence ID" value="CAB4808289.1"/>
    <property type="molecule type" value="Genomic_DNA"/>
</dbReference>
<reference evidence="3" key="1">
    <citation type="submission" date="2020-05" db="EMBL/GenBank/DDBJ databases">
        <authorList>
            <person name="Chiriac C."/>
            <person name="Salcher M."/>
            <person name="Ghai R."/>
            <person name="Kavagutti S V."/>
        </authorList>
    </citation>
    <scope>NUCLEOTIDE SEQUENCE</scope>
</reference>
<dbReference type="EMBL" id="CAEZYH010000052">
    <property type="protein sequence ID" value="CAB4723142.1"/>
    <property type="molecule type" value="Genomic_DNA"/>
</dbReference>
<sequence length="269" mass="29876">MRRLSLVQSDLPTVMTTLIDITVSYRPISDTALLICDESQINKVCGPAEVETSQPDFDSRIEIRVIDTDEPPRDDNRIVVGLQIIGAKARRDSGLFESQEPGELFQLISQTIDSVDDYVQPHKTWVQRYEIPMSDLVIQIPLHKSVTASLAEVKAVSAALDDFGVAHQSMMLRSVNFSCEPKKLLSSEFRTLWSNLAQEVDQAQGLGPTTAVVRTLNALTLHQVLPLSINEATQRSLMHILQGNRWKGIAETLREATIAINQVESGISE</sequence>
<evidence type="ECO:0000313" key="6">
    <source>
        <dbReference type="EMBL" id="CAB5027254.1"/>
    </source>
</evidence>
<accession>A0A6J6YH06</accession>
<evidence type="ECO:0000313" key="4">
    <source>
        <dbReference type="EMBL" id="CAB4873757.1"/>
    </source>
</evidence>
<evidence type="ECO:0000313" key="1">
    <source>
        <dbReference type="EMBL" id="CAB4723142.1"/>
    </source>
</evidence>
<name>A0A6J6YH06_9ZZZZ</name>
<dbReference type="EMBL" id="CAEZZP010000136">
    <property type="protein sequence ID" value="CAB4783876.1"/>
    <property type="molecule type" value="Genomic_DNA"/>
</dbReference>
<evidence type="ECO:0000313" key="3">
    <source>
        <dbReference type="EMBL" id="CAB4808289.1"/>
    </source>
</evidence>
<evidence type="ECO:0000313" key="5">
    <source>
        <dbReference type="EMBL" id="CAB4911622.1"/>
    </source>
</evidence>
<gene>
    <name evidence="1" type="ORF">UFOPK2658_01191</name>
    <name evidence="2" type="ORF">UFOPK2880_01615</name>
    <name evidence="3" type="ORF">UFOPK3004_01069</name>
    <name evidence="4" type="ORF">UFOPK3304_01153</name>
    <name evidence="5" type="ORF">UFOPK3494_01565</name>
    <name evidence="6" type="ORF">UFOPK4134_00663</name>
</gene>